<dbReference type="GO" id="GO:0010629">
    <property type="term" value="P:negative regulation of gene expression"/>
    <property type="evidence" value="ECO:0007669"/>
    <property type="project" value="TreeGrafter"/>
</dbReference>
<dbReference type="GO" id="GO:0003714">
    <property type="term" value="F:transcription corepressor activity"/>
    <property type="evidence" value="ECO:0007669"/>
    <property type="project" value="TreeGrafter"/>
</dbReference>
<dbReference type="Proteomes" id="UP000694844">
    <property type="component" value="Chromosome 3"/>
</dbReference>
<keyword evidence="5" id="KW-0539">Nucleus</keyword>
<feature type="domain" description="Macro" evidence="8">
    <location>
        <begin position="38"/>
        <end position="219"/>
    </location>
</feature>
<evidence type="ECO:0000256" key="4">
    <source>
        <dbReference type="ARBA" id="ARBA00023027"/>
    </source>
</evidence>
<evidence type="ECO:0000259" key="7">
    <source>
        <dbReference type="PROSITE" id="PS51059"/>
    </source>
</evidence>
<evidence type="ECO:0000259" key="8">
    <source>
        <dbReference type="PROSITE" id="PS51154"/>
    </source>
</evidence>
<name>A0A8B8DE29_CRAVI</name>
<dbReference type="PROSITE" id="PS51154">
    <property type="entry name" value="MACRO"/>
    <property type="match status" value="3"/>
</dbReference>
<reference evidence="10" key="1">
    <citation type="submission" date="2025-08" db="UniProtKB">
        <authorList>
            <consortium name="RefSeq"/>
        </authorList>
    </citation>
    <scope>IDENTIFICATION</scope>
    <source>
        <tissue evidence="10">Whole sample</tissue>
    </source>
</reference>
<dbReference type="SUPFAM" id="SSF52949">
    <property type="entry name" value="Macro domain-like"/>
    <property type="match status" value="3"/>
</dbReference>
<dbReference type="RefSeq" id="XP_022326228.1">
    <property type="nucleotide sequence ID" value="XM_022470520.1"/>
</dbReference>
<dbReference type="SUPFAM" id="SSF56399">
    <property type="entry name" value="ADP-ribosylation"/>
    <property type="match status" value="1"/>
</dbReference>
<dbReference type="PROSITE" id="PS51059">
    <property type="entry name" value="PARP_CATALYTIC"/>
    <property type="match status" value="1"/>
</dbReference>
<dbReference type="PANTHER" id="PTHR14453">
    <property type="entry name" value="PARP/ZINC FINGER CCCH TYPE DOMAIN CONTAINING PROTEIN"/>
    <property type="match status" value="1"/>
</dbReference>
<dbReference type="OrthoDB" id="6133115at2759"/>
<evidence type="ECO:0000256" key="6">
    <source>
        <dbReference type="RuleBase" id="RU362114"/>
    </source>
</evidence>
<dbReference type="AlphaFoldDB" id="A0A8B8DE29"/>
<dbReference type="GO" id="GO:0003950">
    <property type="term" value="F:NAD+ poly-ADP-ribosyltransferase activity"/>
    <property type="evidence" value="ECO:0007669"/>
    <property type="project" value="UniProtKB-UniRule"/>
</dbReference>
<evidence type="ECO:0000256" key="1">
    <source>
        <dbReference type="ARBA" id="ARBA00004123"/>
    </source>
</evidence>
<dbReference type="Pfam" id="PF01661">
    <property type="entry name" value="Macro"/>
    <property type="match status" value="3"/>
</dbReference>
<sequence>MATSYYGSPQHTSVENTGLQQRAISVPNLLSPGSPANQSSKKWVKVGDVSVAVVKGQLIDEQVDVFVNGVPPDFDLSRDPSKKLSFSAGPGLKTEIDNNFPNGLKIGQIADTGAYNLNCQRVYHVTLPKGLKDGSQNQTVSQTVKDCLERANKNGFSSVALPDLGSTIGYPAQILAKLMFTAVEDFAKQHPNPALNQVIFCLSKKTISVAFVKKAKEAAKTGVSQTSYCKIGRISVSLEVGKLSDQKVDVIVCSGPESLKLRNGGMAQSLLEVAGPALQAECDQKYPNGVPQGDLAVTAGHNLSCQFVYHGALPKWGTACTPTPKQILKTLVTKCLEEANKHPMTKTLAFPTLGTGSLGYPAKEAAEVMAECLKDFDQKYPKTELTRVTIVIYNQDKKWEAIEQIFILGLNMTKSIPMKNSPGVVPSTATQTRRGKIGRINLALKVDELAKQQVDVIVCSGPENLKLKNGGMAQSLLEVAGPALQAECDQKYPNGVPQGDLAVTAGHNLSCQFVYHGALPKWGTACTPTPKQMLKDFVTKCLEEANKHPMTKTLAFPTLGTGSLGYPAKEAAEVMAECLKDFDQKYPKTELTRVTIVIYNQDKKWQAVEQEFLSALNLSRTAPTQHGSRPSTAHPLPRVNTRQYFKALHDLTAVTPSYWTEYTSDRYLKDWNLSVSPKDYKLVKLQPNSSAYSAVEKLALKTWQSQYVGHGQDAVGLNQLNYKNMKITKIERMESPLLFEGYWNYREKILLRASQKGRQFKSLGQISQAKKGEVWTSKIADKSLQVEIYPGINEHYLFHGTQEGFIENIFTQGLDGRIANNPFFGQGIYCAESSTKSDQYADPKLQRDLQEKKMLLVRTCLGEMYVRTDTSTQYSYARPPCLTCYDDKCIDPLHSSCFYDSIVVDGGWIFREFIVYDKHACYPEYLISYKRV</sequence>
<dbReference type="Gene3D" id="3.40.220.10">
    <property type="entry name" value="Leucine Aminopeptidase, subunit E, domain 1"/>
    <property type="match status" value="3"/>
</dbReference>
<keyword evidence="9" id="KW-1185">Reference proteome</keyword>
<dbReference type="Gene3D" id="3.90.228.10">
    <property type="match status" value="1"/>
</dbReference>
<feature type="domain" description="Macro" evidence="8">
    <location>
        <begin position="429"/>
        <end position="617"/>
    </location>
</feature>
<comment type="subcellular location">
    <subcellularLocation>
        <location evidence="1">Nucleus</location>
    </subcellularLocation>
</comment>
<feature type="domain" description="Macro" evidence="8">
    <location>
        <begin position="223"/>
        <end position="410"/>
    </location>
</feature>
<dbReference type="PANTHER" id="PTHR14453:SF102">
    <property type="entry name" value="PROTEIN MONO-ADP-RIBOSYLTRANSFERASE PARP14-LIKE"/>
    <property type="match status" value="1"/>
</dbReference>
<evidence type="ECO:0000256" key="3">
    <source>
        <dbReference type="ARBA" id="ARBA00022679"/>
    </source>
</evidence>
<evidence type="ECO:0000313" key="9">
    <source>
        <dbReference type="Proteomes" id="UP000694844"/>
    </source>
</evidence>
<accession>A0A8B8DE29</accession>
<evidence type="ECO:0000256" key="2">
    <source>
        <dbReference type="ARBA" id="ARBA00022676"/>
    </source>
</evidence>
<proteinExistence type="predicted"/>
<dbReference type="GeneID" id="111126112"/>
<dbReference type="InterPro" id="IPR052056">
    <property type="entry name" value="Mono-ARTD/PARP"/>
</dbReference>
<protein>
    <recommendedName>
        <fullName evidence="6">Poly [ADP-ribose] polymerase</fullName>
        <shortName evidence="6">PARP</shortName>
        <ecNumber evidence="6">2.4.2.-</ecNumber>
    </recommendedName>
</protein>
<dbReference type="GO" id="GO:0005737">
    <property type="term" value="C:cytoplasm"/>
    <property type="evidence" value="ECO:0007669"/>
    <property type="project" value="TreeGrafter"/>
</dbReference>
<keyword evidence="4 6" id="KW-0520">NAD</keyword>
<keyword evidence="2 6" id="KW-0328">Glycosyltransferase</keyword>
<keyword evidence="3 6" id="KW-0808">Transferase</keyword>
<dbReference type="InterPro" id="IPR043472">
    <property type="entry name" value="Macro_dom-like"/>
</dbReference>
<dbReference type="Pfam" id="PF00644">
    <property type="entry name" value="PARP"/>
    <property type="match status" value="1"/>
</dbReference>
<evidence type="ECO:0000256" key="5">
    <source>
        <dbReference type="ARBA" id="ARBA00023242"/>
    </source>
</evidence>
<gene>
    <name evidence="10" type="primary">LOC111126112</name>
</gene>
<dbReference type="EC" id="2.4.2.-" evidence="6"/>
<feature type="domain" description="PARP catalytic" evidence="7">
    <location>
        <begin position="667"/>
        <end position="932"/>
    </location>
</feature>
<dbReference type="SMART" id="SM00506">
    <property type="entry name" value="A1pp"/>
    <property type="match status" value="3"/>
</dbReference>
<evidence type="ECO:0000313" key="10">
    <source>
        <dbReference type="RefSeq" id="XP_022326228.1"/>
    </source>
</evidence>
<organism evidence="9 10">
    <name type="scientific">Crassostrea virginica</name>
    <name type="common">Eastern oyster</name>
    <dbReference type="NCBI Taxonomy" id="6565"/>
    <lineage>
        <taxon>Eukaryota</taxon>
        <taxon>Metazoa</taxon>
        <taxon>Spiralia</taxon>
        <taxon>Lophotrochozoa</taxon>
        <taxon>Mollusca</taxon>
        <taxon>Bivalvia</taxon>
        <taxon>Autobranchia</taxon>
        <taxon>Pteriomorphia</taxon>
        <taxon>Ostreida</taxon>
        <taxon>Ostreoidea</taxon>
        <taxon>Ostreidae</taxon>
        <taxon>Crassostrea</taxon>
    </lineage>
</organism>
<dbReference type="GO" id="GO:0005634">
    <property type="term" value="C:nucleus"/>
    <property type="evidence" value="ECO:0007669"/>
    <property type="project" value="UniProtKB-SubCell"/>
</dbReference>
<dbReference type="InterPro" id="IPR002589">
    <property type="entry name" value="Macro_dom"/>
</dbReference>
<dbReference type="InterPro" id="IPR012317">
    <property type="entry name" value="Poly(ADP-ribose)pol_cat_dom"/>
</dbReference>
<dbReference type="KEGG" id="cvn:111126112"/>